<name>A0A4R4V2Z7_9PSEU</name>
<sequence>MQVQAANRHAMNKYRDLMAAVALVRTALDEAKKLHKKIQEPGETDWRVPGRDEVDGAHAKAAVQLTSFHAATVKWEKELVSKGWRV</sequence>
<dbReference type="EMBL" id="SMKV01000009">
    <property type="protein sequence ID" value="TDC93629.1"/>
    <property type="molecule type" value="Genomic_DNA"/>
</dbReference>
<evidence type="ECO:0000313" key="1">
    <source>
        <dbReference type="EMBL" id="TDC93629.1"/>
    </source>
</evidence>
<keyword evidence="2" id="KW-1185">Reference proteome</keyword>
<evidence type="ECO:0000313" key="2">
    <source>
        <dbReference type="Proteomes" id="UP000294744"/>
    </source>
</evidence>
<protein>
    <submittedName>
        <fullName evidence="1">Uncharacterized protein</fullName>
    </submittedName>
</protein>
<dbReference type="AlphaFoldDB" id="A0A4R4V2Z7"/>
<gene>
    <name evidence="1" type="ORF">E1161_09305</name>
</gene>
<organism evidence="1 2">
    <name type="scientific">Saccharopolyspora aridisoli</name>
    <dbReference type="NCBI Taxonomy" id="2530385"/>
    <lineage>
        <taxon>Bacteria</taxon>
        <taxon>Bacillati</taxon>
        <taxon>Actinomycetota</taxon>
        <taxon>Actinomycetes</taxon>
        <taxon>Pseudonocardiales</taxon>
        <taxon>Pseudonocardiaceae</taxon>
        <taxon>Saccharopolyspora</taxon>
    </lineage>
</organism>
<accession>A0A4R4V2Z7</accession>
<dbReference type="Proteomes" id="UP000294744">
    <property type="component" value="Unassembled WGS sequence"/>
</dbReference>
<comment type="caution">
    <text evidence="1">The sequence shown here is derived from an EMBL/GenBank/DDBJ whole genome shotgun (WGS) entry which is preliminary data.</text>
</comment>
<dbReference type="RefSeq" id="WP_132621667.1">
    <property type="nucleotide sequence ID" value="NZ_SMKV01000009.1"/>
</dbReference>
<reference evidence="1 2" key="1">
    <citation type="submission" date="2019-03" db="EMBL/GenBank/DDBJ databases">
        <title>Draft genome sequences of novel Actinobacteria.</title>
        <authorList>
            <person name="Sahin N."/>
            <person name="Ay H."/>
            <person name="Saygin H."/>
        </authorList>
    </citation>
    <scope>NUCLEOTIDE SEQUENCE [LARGE SCALE GENOMIC DNA]</scope>
    <source>
        <strain evidence="1 2">16K404</strain>
    </source>
</reference>
<proteinExistence type="predicted"/>
<dbReference type="OrthoDB" id="3696695at2"/>